<organism evidence="1">
    <name type="scientific">hydrothermal vent metagenome</name>
    <dbReference type="NCBI Taxonomy" id="652676"/>
    <lineage>
        <taxon>unclassified sequences</taxon>
        <taxon>metagenomes</taxon>
        <taxon>ecological metagenomes</taxon>
    </lineage>
</organism>
<feature type="non-terminal residue" evidence="1">
    <location>
        <position position="571"/>
    </location>
</feature>
<evidence type="ECO:0008006" key="2">
    <source>
        <dbReference type="Google" id="ProtNLM"/>
    </source>
</evidence>
<sequence length="571" mass="61815">MATPKTRLLLLIAVPALIFLLPLTIYFIDSAAASDKVARNVSISGVDVARYTEAEAIAAVNAYTADLLANTVTIEVNGESFSLTPQEVNLTFDTEGAVTAAMAQYKNGVTEWFQAFSDEVDLPVTATLDAELLDEKFTEWQQAAIPNPAFEGSVRMVGQSAERRYPKEGTAIDRDPATLLIRDALISGATNTVVLPTAISTPVHTTADIDAAGDRAETIVARGVVLANDEYDFTFLVPPPDLANALEVRVPTDGTGDVEFSLDQSVITPLIEAARPQLEVPPVDASWNIVLVDDTEPFNENFQIPAKEQRRPPGQDGLPLNDTIDLVPSLLGTTVNPDDVFAAVEKAAFGDGTGFLPLDLNAEPEFSTQDAEQYGELYEVSEFTTYMPGRNRADNIRLMVDLVDGTTVWPGDTFSVNEYIGQRTLEKGFKYDCAIVGGELSCEQDLVNVGGGVSQFGTTIFNAIYFGCYEDVVHQPHSIYFSKYPEGREATLGYPTPDVAFKNDSNAPVIIKGSYTDHSVTLTFFGNQEGKTCGTERSERSNVSPPIKLYKADEDGVVAPGEEKVKSRGSK</sequence>
<proteinExistence type="predicted"/>
<evidence type="ECO:0000313" key="1">
    <source>
        <dbReference type="EMBL" id="VAW08493.1"/>
    </source>
</evidence>
<reference evidence="1" key="1">
    <citation type="submission" date="2018-06" db="EMBL/GenBank/DDBJ databases">
        <authorList>
            <person name="Zhirakovskaya E."/>
        </authorList>
    </citation>
    <scope>NUCLEOTIDE SEQUENCE</scope>
</reference>
<dbReference type="InterPro" id="IPR052913">
    <property type="entry name" value="Glycopeptide_resist_protein"/>
</dbReference>
<gene>
    <name evidence="1" type="ORF">MNBD_ACTINO01-1227</name>
</gene>
<dbReference type="EMBL" id="UOEI01000608">
    <property type="protein sequence ID" value="VAW08493.1"/>
    <property type="molecule type" value="Genomic_DNA"/>
</dbReference>
<dbReference type="PANTHER" id="PTHR35788:SF1">
    <property type="entry name" value="EXPORTED PROTEIN"/>
    <property type="match status" value="1"/>
</dbReference>
<accession>A0A3B0SWY8</accession>
<dbReference type="InterPro" id="IPR007391">
    <property type="entry name" value="Vancomycin_resist_VanW"/>
</dbReference>
<protein>
    <recommendedName>
        <fullName evidence="2">Peptidoglycan binding domain-containing protein</fullName>
    </recommendedName>
</protein>
<dbReference type="Pfam" id="PF04294">
    <property type="entry name" value="VanW"/>
    <property type="match status" value="1"/>
</dbReference>
<name>A0A3B0SWY8_9ZZZZ</name>
<dbReference type="PANTHER" id="PTHR35788">
    <property type="entry name" value="EXPORTED PROTEIN-RELATED"/>
    <property type="match status" value="1"/>
</dbReference>
<dbReference type="AlphaFoldDB" id="A0A3B0SWY8"/>